<feature type="region of interest" description="Disordered" evidence="1">
    <location>
        <begin position="420"/>
        <end position="441"/>
    </location>
</feature>
<comment type="caution">
    <text evidence="2">The sequence shown here is derived from an EMBL/GenBank/DDBJ whole genome shotgun (WGS) entry which is preliminary data.</text>
</comment>
<feature type="region of interest" description="Disordered" evidence="1">
    <location>
        <begin position="1033"/>
        <end position="1429"/>
    </location>
</feature>
<name>A0AAD8Y7E1_9STRA</name>
<proteinExistence type="predicted"/>
<feature type="compositionally biased region" description="Basic and acidic residues" evidence="1">
    <location>
        <begin position="957"/>
        <end position="967"/>
    </location>
</feature>
<feature type="compositionally biased region" description="Polar residues" evidence="1">
    <location>
        <begin position="1361"/>
        <end position="1378"/>
    </location>
</feature>
<feature type="compositionally biased region" description="Polar residues" evidence="1">
    <location>
        <begin position="912"/>
        <end position="926"/>
    </location>
</feature>
<sequence>GGDVCVENTNCDRPLVVLDSEIVFTFTGTTTPMEDEDWDIFNQVIFDLLKSTTIDLNIHLESITLIKQKSYEDTNTVEVDVLLRAKYRPPPEKKFSTIAENTFNLQKDTVRANLKKVGAEAKRYYFTTEVKEIGVVSKENATNRPTLSPTDSPTLKPTNVPSLVPSPSPSALPTSSPSDEPSSIPSREHVQEIITATTNEIKNIDDTSHGFLVNMRTKDDSPVLLINGLEFYTETTETVGFEVWSKLGSFEGFEGTYDGWDIVATGMVKGAGYGRYTPIPPELFTPVSIPGGGGAKGTRAFYLTLNSKDLVIKLGKSQSNSGATDNRVMASSPDLEIYNGKAVLSYPFPNPAETWFYHSPRVFLGVVTYDRLPCKPFSLYGPLDELPCGDVPTMKPTLKPTIFVEEEKEVEVEDEAIANPAPTLKPTPKPTQLVVQTSPPSTSFPPTISIFPTKSIAPSMTPTASPVASIKVRIIVTLHNTPDILMNLEEQYIFIDTLVQFLNDQSGKAMVVNGIDVESEEMVVVTASPASTQTVMTPSTPAVATNVSSTINTTNTTSTSTEVARNTLGQRRLREVRGVRLIVILKVISTTLPHNLLGDMAVVAVEENQIDLVERFVRVGLDYPYFEKIDRVASFSADVPGVQSGASSTSKKSIESGVDTYVRGTDDASSVNIALLVSLFWCTLAVVSIVLLTKARSKIRNDNIEIENAGEPESDEHSDTAFRTSILRLIPLGSDVESAAKGSRRSLLSRSSRQSRTTGSGSLEKSLRDESFHYDNSLRDSSHRRSGLRSSMRQSLTMSQILGMSSEDDAPVRSSGVRRSGTAMRASMRRSMTNSNHGNLEDDALNDLIRAAEQETITNSNHDSVKGDDAPLRHSSVRRSGTAMRASMRRSMNNPNHDRLKDDDAPLRRTNDTSLRSSVRRSTNEANLRGSVRRSGSDSNLRGSVRRNTNEASLRGSGHDGMKDNDTRLGSSGVRRSGTAMRSSLRQSVTKANNDSLKDNDAKDGNALNISRTRNNLSKSVVFDDNLPSLIESDKGEEEQLEKPIINVDSEARTVEGENESKKVPERGQRKPSKLSQSMTAKDTMTFGISEEKKEEPIRLKNDLYKPQRMRRRGNEGSLRGSTTRGSADNLAGSDSGLRRSETRGSSDNPRSMAKRAERRSLSQSISGDKLSGPSTTRRESEGNTASLRCSNGARGSNDNLRGSTRRAPVANGVTDSTTLRRSSDGDSKDDDANLKGSVRTRTNTNDTNLRSSVRRSTNEANLRGSVRTRRESDGNTASLRRSNGARGSNDNLRGSTRRAPVANGQKDSTTLRRSSDVDNKDDKNLRGSVRTSTTETNLRSSVRRSTNEANLRGSVRRNGDVSNLRGSVRTRASTNEASLRGSVRRTTNEANLRGSVRRNSDGNDSPRAGSARTNEQQRSAGPRRREIV</sequence>
<feature type="region of interest" description="Disordered" evidence="1">
    <location>
        <begin position="856"/>
        <end position="1008"/>
    </location>
</feature>
<gene>
    <name evidence="2" type="ORF">QTG54_009066</name>
</gene>
<feature type="compositionally biased region" description="Low complexity" evidence="1">
    <location>
        <begin position="1240"/>
        <end position="1251"/>
    </location>
</feature>
<organism evidence="2 3">
    <name type="scientific">Skeletonema marinoi</name>
    <dbReference type="NCBI Taxonomy" id="267567"/>
    <lineage>
        <taxon>Eukaryota</taxon>
        <taxon>Sar</taxon>
        <taxon>Stramenopiles</taxon>
        <taxon>Ochrophyta</taxon>
        <taxon>Bacillariophyta</taxon>
        <taxon>Coscinodiscophyceae</taxon>
        <taxon>Thalassiosirophycidae</taxon>
        <taxon>Thalassiosirales</taxon>
        <taxon>Skeletonemataceae</taxon>
        <taxon>Skeletonema</taxon>
        <taxon>Skeletonema marinoi-dohrnii complex</taxon>
    </lineage>
</organism>
<dbReference type="PANTHER" id="PTHR33683">
    <property type="entry name" value="1, PUTATIVE-RELATED"/>
    <property type="match status" value="1"/>
</dbReference>
<feature type="compositionally biased region" description="Polar residues" evidence="1">
    <location>
        <begin position="937"/>
        <end position="952"/>
    </location>
</feature>
<accession>A0AAD8Y7E1</accession>
<feature type="compositionally biased region" description="Low complexity" evidence="1">
    <location>
        <begin position="745"/>
        <end position="763"/>
    </location>
</feature>
<keyword evidence="3" id="KW-1185">Reference proteome</keyword>
<dbReference type="Proteomes" id="UP001224775">
    <property type="component" value="Unassembled WGS sequence"/>
</dbReference>
<feature type="compositionally biased region" description="Basic and acidic residues" evidence="1">
    <location>
        <begin position="765"/>
        <end position="783"/>
    </location>
</feature>
<protein>
    <submittedName>
        <fullName evidence="2">Uncharacterized protein</fullName>
    </submittedName>
</protein>
<feature type="compositionally biased region" description="Basic and acidic residues" evidence="1">
    <location>
        <begin position="1050"/>
        <end position="1069"/>
    </location>
</feature>
<feature type="compositionally biased region" description="Polar residues" evidence="1">
    <location>
        <begin position="1074"/>
        <end position="1083"/>
    </location>
</feature>
<feature type="compositionally biased region" description="Polar residues" evidence="1">
    <location>
        <begin position="1183"/>
        <end position="1203"/>
    </location>
</feature>
<dbReference type="PANTHER" id="PTHR33683:SF46">
    <property type="entry name" value="SUSHI DOMAIN-CONTAINING PROTEIN"/>
    <property type="match status" value="1"/>
</dbReference>
<feature type="compositionally biased region" description="Basic and acidic residues" evidence="1">
    <location>
        <begin position="896"/>
        <end position="911"/>
    </location>
</feature>
<feature type="compositionally biased region" description="Basic and acidic residues" evidence="1">
    <location>
        <begin position="863"/>
        <end position="872"/>
    </location>
</feature>
<feature type="region of interest" description="Disordered" evidence="1">
    <location>
        <begin position="141"/>
        <end position="186"/>
    </location>
</feature>
<evidence type="ECO:0000313" key="2">
    <source>
        <dbReference type="EMBL" id="KAK1740116.1"/>
    </source>
</evidence>
<feature type="compositionally biased region" description="Basic and acidic residues" evidence="1">
    <location>
        <begin position="1090"/>
        <end position="1106"/>
    </location>
</feature>
<feature type="compositionally biased region" description="Polar residues" evidence="1">
    <location>
        <begin position="1275"/>
        <end position="1295"/>
    </location>
</feature>
<feature type="compositionally biased region" description="Polar residues" evidence="1">
    <location>
        <begin position="141"/>
        <end position="156"/>
    </location>
</feature>
<feature type="compositionally biased region" description="Polar residues" evidence="1">
    <location>
        <begin position="980"/>
        <end position="995"/>
    </location>
</feature>
<dbReference type="EMBL" id="JATAAI010000016">
    <property type="protein sequence ID" value="KAK1740116.1"/>
    <property type="molecule type" value="Genomic_DNA"/>
</dbReference>
<evidence type="ECO:0000256" key="1">
    <source>
        <dbReference type="SAM" id="MobiDB-lite"/>
    </source>
</evidence>
<feature type="region of interest" description="Disordered" evidence="1">
    <location>
        <begin position="741"/>
        <end position="841"/>
    </location>
</feature>
<feature type="compositionally biased region" description="Basic and acidic residues" evidence="1">
    <location>
        <begin position="1310"/>
        <end position="1326"/>
    </location>
</feature>
<feature type="compositionally biased region" description="Basic and acidic residues" evidence="1">
    <location>
        <begin position="1222"/>
        <end position="1234"/>
    </location>
</feature>
<feature type="compositionally biased region" description="Polar residues" evidence="1">
    <location>
        <begin position="788"/>
        <end position="803"/>
    </location>
</feature>
<feature type="non-terminal residue" evidence="2">
    <location>
        <position position="1"/>
    </location>
</feature>
<reference evidence="2" key="1">
    <citation type="submission" date="2023-06" db="EMBL/GenBank/DDBJ databases">
        <title>Survivors Of The Sea: Transcriptome response of Skeletonema marinoi to long-term dormancy.</title>
        <authorList>
            <person name="Pinder M.I.M."/>
            <person name="Kourtchenko O."/>
            <person name="Robertson E.K."/>
            <person name="Larsson T."/>
            <person name="Maumus F."/>
            <person name="Osuna-Cruz C.M."/>
            <person name="Vancaester E."/>
            <person name="Stenow R."/>
            <person name="Vandepoele K."/>
            <person name="Ploug H."/>
            <person name="Bruchert V."/>
            <person name="Godhe A."/>
            <person name="Topel M."/>
        </authorList>
    </citation>
    <scope>NUCLEOTIDE SEQUENCE</scope>
    <source>
        <strain evidence="2">R05AC</strain>
    </source>
</reference>
<feature type="compositionally biased region" description="Low complexity" evidence="1">
    <location>
        <begin position="171"/>
        <end position="185"/>
    </location>
</feature>
<evidence type="ECO:0000313" key="3">
    <source>
        <dbReference type="Proteomes" id="UP001224775"/>
    </source>
</evidence>
<feature type="compositionally biased region" description="Polar residues" evidence="1">
    <location>
        <begin position="1330"/>
        <end position="1350"/>
    </location>
</feature>